<dbReference type="InterPro" id="IPR050834">
    <property type="entry name" value="Glycosyltransf_2"/>
</dbReference>
<dbReference type="SUPFAM" id="SSF53448">
    <property type="entry name" value="Nucleotide-diphospho-sugar transferases"/>
    <property type="match status" value="1"/>
</dbReference>
<sequence>MNPLVSVICISYNHAPYIKEALNSVFGQIHTEIEVIILDDGSSDASVEAIKKSIQDKPEVAFIANTDNEGYTCTFNKGLRLAKGKYIVDFALDDVMHPNFLSESVKRLETLDEEYGVSFSNADYINSESKIIGNHNKTLLEKKLIQKIPQGDIFEMVLKRYFICTPTMIVRKSVFDRMGGYDESLAYEDFDFWLRSSRHYKYTFIDEVLIQKRKLKSSMSAARYKHKENEYMQSVLSVCRKAFSLCKSKSELDSLYERLSYEHRQCIRYQAYDMADQYIFLVKNIGRSVLKLQFLGLLIRLGLDRKRV</sequence>
<dbReference type="RefSeq" id="WP_068414515.1">
    <property type="nucleotide sequence ID" value="NZ_LRDB01000012.1"/>
</dbReference>
<organism evidence="2 3">
    <name type="scientific">Roseivirga echinicomitans</name>
    <dbReference type="NCBI Taxonomy" id="296218"/>
    <lineage>
        <taxon>Bacteria</taxon>
        <taxon>Pseudomonadati</taxon>
        <taxon>Bacteroidota</taxon>
        <taxon>Cytophagia</taxon>
        <taxon>Cytophagales</taxon>
        <taxon>Roseivirgaceae</taxon>
        <taxon>Roseivirga</taxon>
    </lineage>
</organism>
<proteinExistence type="predicted"/>
<gene>
    <name evidence="2" type="ORF">AWN68_03995</name>
</gene>
<dbReference type="PANTHER" id="PTHR43685">
    <property type="entry name" value="GLYCOSYLTRANSFERASE"/>
    <property type="match status" value="1"/>
</dbReference>
<dbReference type="Gene3D" id="3.90.550.10">
    <property type="entry name" value="Spore Coat Polysaccharide Biosynthesis Protein SpsA, Chain A"/>
    <property type="match status" value="1"/>
</dbReference>
<dbReference type="OrthoDB" id="396512at2"/>
<dbReference type="InterPro" id="IPR029044">
    <property type="entry name" value="Nucleotide-diphossugar_trans"/>
</dbReference>
<dbReference type="EMBL" id="LRDB01000012">
    <property type="protein sequence ID" value="KYG78800.1"/>
    <property type="molecule type" value="Genomic_DNA"/>
</dbReference>
<evidence type="ECO:0000313" key="3">
    <source>
        <dbReference type="Proteomes" id="UP000075615"/>
    </source>
</evidence>
<dbReference type="Proteomes" id="UP000075615">
    <property type="component" value="Unassembled WGS sequence"/>
</dbReference>
<evidence type="ECO:0000313" key="2">
    <source>
        <dbReference type="EMBL" id="KYG78800.1"/>
    </source>
</evidence>
<dbReference type="AlphaFoldDB" id="A0A150XJB9"/>
<evidence type="ECO:0000259" key="1">
    <source>
        <dbReference type="Pfam" id="PF00535"/>
    </source>
</evidence>
<name>A0A150XJB9_9BACT</name>
<dbReference type="Pfam" id="PF00535">
    <property type="entry name" value="Glycos_transf_2"/>
    <property type="match status" value="1"/>
</dbReference>
<keyword evidence="3" id="KW-1185">Reference proteome</keyword>
<accession>A0A150XJB9</accession>
<reference evidence="2 3" key="1">
    <citation type="submission" date="2016-01" db="EMBL/GenBank/DDBJ databases">
        <title>Genome sequencing of Roseivirga echinicomitans KMM 6058.</title>
        <authorList>
            <person name="Selvaratnam C."/>
            <person name="Thevarajoo S."/>
            <person name="Goh K.M."/>
            <person name="Ee R."/>
            <person name="Chan K.-G."/>
            <person name="Chong C.S."/>
        </authorList>
    </citation>
    <scope>NUCLEOTIDE SEQUENCE [LARGE SCALE GENOMIC DNA]</scope>
    <source>
        <strain evidence="2 3">KMM 6058</strain>
    </source>
</reference>
<dbReference type="InterPro" id="IPR001173">
    <property type="entry name" value="Glyco_trans_2-like"/>
</dbReference>
<feature type="domain" description="Glycosyltransferase 2-like" evidence="1">
    <location>
        <begin position="6"/>
        <end position="176"/>
    </location>
</feature>
<protein>
    <recommendedName>
        <fullName evidence="1">Glycosyltransferase 2-like domain-containing protein</fullName>
    </recommendedName>
</protein>
<dbReference type="STRING" id="296218.AWN68_03995"/>
<dbReference type="PANTHER" id="PTHR43685:SF11">
    <property type="entry name" value="GLYCOSYLTRANSFERASE TAGX-RELATED"/>
    <property type="match status" value="1"/>
</dbReference>
<comment type="caution">
    <text evidence="2">The sequence shown here is derived from an EMBL/GenBank/DDBJ whole genome shotgun (WGS) entry which is preliminary data.</text>
</comment>